<protein>
    <submittedName>
        <fullName evidence="1">Uncharacterized protein</fullName>
    </submittedName>
</protein>
<dbReference type="EMBL" id="BGZK01000103">
    <property type="protein sequence ID" value="GBP19017.1"/>
    <property type="molecule type" value="Genomic_DNA"/>
</dbReference>
<keyword evidence="2" id="KW-1185">Reference proteome</keyword>
<gene>
    <name evidence="1" type="ORF">EVAR_78486_1</name>
</gene>
<accession>A0A4C1TYC5</accession>
<name>A0A4C1TYC5_EUMVA</name>
<reference evidence="1 2" key="1">
    <citation type="journal article" date="2019" name="Commun. Biol.">
        <title>The bagworm genome reveals a unique fibroin gene that provides high tensile strength.</title>
        <authorList>
            <person name="Kono N."/>
            <person name="Nakamura H."/>
            <person name="Ohtoshi R."/>
            <person name="Tomita M."/>
            <person name="Numata K."/>
            <person name="Arakawa K."/>
        </authorList>
    </citation>
    <scope>NUCLEOTIDE SEQUENCE [LARGE SCALE GENOMIC DNA]</scope>
</reference>
<evidence type="ECO:0000313" key="1">
    <source>
        <dbReference type="EMBL" id="GBP19017.1"/>
    </source>
</evidence>
<evidence type="ECO:0000313" key="2">
    <source>
        <dbReference type="Proteomes" id="UP000299102"/>
    </source>
</evidence>
<organism evidence="1 2">
    <name type="scientific">Eumeta variegata</name>
    <name type="common">Bagworm moth</name>
    <name type="synonym">Eumeta japonica</name>
    <dbReference type="NCBI Taxonomy" id="151549"/>
    <lineage>
        <taxon>Eukaryota</taxon>
        <taxon>Metazoa</taxon>
        <taxon>Ecdysozoa</taxon>
        <taxon>Arthropoda</taxon>
        <taxon>Hexapoda</taxon>
        <taxon>Insecta</taxon>
        <taxon>Pterygota</taxon>
        <taxon>Neoptera</taxon>
        <taxon>Endopterygota</taxon>
        <taxon>Lepidoptera</taxon>
        <taxon>Glossata</taxon>
        <taxon>Ditrysia</taxon>
        <taxon>Tineoidea</taxon>
        <taxon>Psychidae</taxon>
        <taxon>Oiketicinae</taxon>
        <taxon>Eumeta</taxon>
    </lineage>
</organism>
<comment type="caution">
    <text evidence="1">The sequence shown here is derived from an EMBL/GenBank/DDBJ whole genome shotgun (WGS) entry which is preliminary data.</text>
</comment>
<dbReference type="AlphaFoldDB" id="A0A4C1TYC5"/>
<proteinExistence type="predicted"/>
<dbReference type="Proteomes" id="UP000299102">
    <property type="component" value="Unassembled WGS sequence"/>
</dbReference>
<sequence>MHEDHHPSNSRSTCSMACFSFLQYKVFYAKRKFCDRFFFIIYIYIGREEKISATLARGPNTAKKDARRSRADDARRACAQINASANFDLFEIINMLAAGRGFARLQYNKLYSTSISIATSI</sequence>